<feature type="transmembrane region" description="Helical" evidence="1">
    <location>
        <begin position="64"/>
        <end position="93"/>
    </location>
</feature>
<evidence type="ECO:0000313" key="4">
    <source>
        <dbReference type="Proteomes" id="UP000271087"/>
    </source>
</evidence>
<feature type="signal peptide" evidence="2">
    <location>
        <begin position="1"/>
        <end position="25"/>
    </location>
</feature>
<organism evidence="5">
    <name type="scientific">Onchocerca ochengi</name>
    <name type="common">Filarial nematode worm</name>
    <dbReference type="NCBI Taxonomy" id="42157"/>
    <lineage>
        <taxon>Eukaryota</taxon>
        <taxon>Metazoa</taxon>
        <taxon>Ecdysozoa</taxon>
        <taxon>Nematoda</taxon>
        <taxon>Chromadorea</taxon>
        <taxon>Rhabditida</taxon>
        <taxon>Spirurina</taxon>
        <taxon>Spiruromorpha</taxon>
        <taxon>Filarioidea</taxon>
        <taxon>Onchocercidae</taxon>
        <taxon>Onchocerca</taxon>
    </lineage>
</organism>
<accession>A0A182EBJ8</accession>
<keyword evidence="2" id="KW-0732">Signal</keyword>
<dbReference type="AlphaFoldDB" id="A0A182EBJ8"/>
<reference evidence="3 4" key="2">
    <citation type="submission" date="2018-08" db="EMBL/GenBank/DDBJ databases">
        <authorList>
            <person name="Laetsch R D."/>
            <person name="Stevens L."/>
            <person name="Kumar S."/>
            <person name="Blaxter L. M."/>
        </authorList>
    </citation>
    <scope>NUCLEOTIDE SEQUENCE [LARGE SCALE GENOMIC DNA]</scope>
</reference>
<protein>
    <submittedName>
        <fullName evidence="5">CD82 antigen</fullName>
    </submittedName>
</protein>
<evidence type="ECO:0000313" key="5">
    <source>
        <dbReference type="WBParaSite" id="nOo.2.0.1.t05431-RA"/>
    </source>
</evidence>
<keyword evidence="1" id="KW-0812">Transmembrane</keyword>
<dbReference type="Proteomes" id="UP000271087">
    <property type="component" value="Unassembled WGS sequence"/>
</dbReference>
<evidence type="ECO:0000256" key="1">
    <source>
        <dbReference type="SAM" id="Phobius"/>
    </source>
</evidence>
<dbReference type="WBParaSite" id="nOo.2.0.1.t05431-RA">
    <property type="protein sequence ID" value="nOo.2.0.1.t05431-RA"/>
    <property type="gene ID" value="nOo.2.0.1.g05431"/>
</dbReference>
<keyword evidence="1" id="KW-1133">Transmembrane helix</keyword>
<evidence type="ECO:0000256" key="2">
    <source>
        <dbReference type="SAM" id="SignalP"/>
    </source>
</evidence>
<keyword evidence="1" id="KW-0472">Membrane</keyword>
<feature type="transmembrane region" description="Helical" evidence="1">
    <location>
        <begin position="141"/>
        <end position="164"/>
    </location>
</feature>
<sequence>MCCIFMTSAGMISIIITLCFGSIQSFQSAENKKSLEDENDQWLLWSKIADGCKGDENAWIKPTVIGFLVGQLVGGICGIALLYKLMIICFAVIQCQKLSHHGLDRFISGRGLVKNDWVVEDEDENCDTVEKAPWSRYFFRGMIFGFLIGLSGGILIGFFCWKIRVYKENYNL</sequence>
<evidence type="ECO:0000313" key="3">
    <source>
        <dbReference type="EMBL" id="VDK77466.1"/>
    </source>
</evidence>
<keyword evidence="4" id="KW-1185">Reference proteome</keyword>
<reference evidence="5" key="1">
    <citation type="submission" date="2016-06" db="UniProtKB">
        <authorList>
            <consortium name="WormBaseParasite"/>
        </authorList>
    </citation>
    <scope>IDENTIFICATION</scope>
</reference>
<dbReference type="EMBL" id="UYRW01001442">
    <property type="protein sequence ID" value="VDK77466.1"/>
    <property type="molecule type" value="Genomic_DNA"/>
</dbReference>
<gene>
    <name evidence="3" type="ORF">NOO_LOCUS5431</name>
</gene>
<name>A0A182EBJ8_ONCOC</name>
<feature type="chain" id="PRO_5043137411" evidence="2">
    <location>
        <begin position="26"/>
        <end position="172"/>
    </location>
</feature>
<dbReference type="OrthoDB" id="5834396at2759"/>
<proteinExistence type="predicted"/>